<evidence type="ECO:0000256" key="4">
    <source>
        <dbReference type="RuleBase" id="RU003718"/>
    </source>
</evidence>
<dbReference type="PROSITE" id="PS00375">
    <property type="entry name" value="UDPGT"/>
    <property type="match status" value="1"/>
</dbReference>
<dbReference type="PANTHER" id="PTHR48048:SF76">
    <property type="entry name" value="UDP-GLYCOSYLTRANSFERASE 708D1-LIKE"/>
    <property type="match status" value="1"/>
</dbReference>
<reference evidence="7" key="1">
    <citation type="journal article" date="2017" name="Plant J.">
        <title>The pomegranate (Punica granatum L.) genome and the genomics of punicalagin biosynthesis.</title>
        <authorList>
            <person name="Qin G."/>
            <person name="Xu C."/>
            <person name="Ming R."/>
            <person name="Tang H."/>
            <person name="Guyot R."/>
            <person name="Kramer E.M."/>
            <person name="Hu Y."/>
            <person name="Yi X."/>
            <person name="Qi Y."/>
            <person name="Xu X."/>
            <person name="Gao Z."/>
            <person name="Pan H."/>
            <person name="Jian J."/>
            <person name="Tian Y."/>
            <person name="Yue Z."/>
            <person name="Xu Y."/>
        </authorList>
    </citation>
    <scope>NUCLEOTIDE SEQUENCE [LARGE SCALE GENOMIC DNA]</scope>
    <source>
        <strain evidence="7">cv. Dabenzi</strain>
    </source>
</reference>
<dbReference type="EC" id="2.4.1.-" evidence="5"/>
<proteinExistence type="inferred from homology"/>
<evidence type="ECO:0000313" key="8">
    <source>
        <dbReference type="Proteomes" id="UP000515151"/>
    </source>
</evidence>
<evidence type="ECO:0000256" key="3">
    <source>
        <dbReference type="ARBA" id="ARBA00022679"/>
    </source>
</evidence>
<dbReference type="PANTHER" id="PTHR48048">
    <property type="entry name" value="GLYCOSYLTRANSFERASE"/>
    <property type="match status" value="1"/>
</dbReference>
<protein>
    <recommendedName>
        <fullName evidence="5">Glycosyltransferase</fullName>
        <ecNumber evidence="5">2.4.1.-</ecNumber>
    </recommendedName>
</protein>
<organism evidence="6 7">
    <name type="scientific">Punica granatum</name>
    <name type="common">Pomegranate</name>
    <dbReference type="NCBI Taxonomy" id="22663"/>
    <lineage>
        <taxon>Eukaryota</taxon>
        <taxon>Viridiplantae</taxon>
        <taxon>Streptophyta</taxon>
        <taxon>Embryophyta</taxon>
        <taxon>Tracheophyta</taxon>
        <taxon>Spermatophyta</taxon>
        <taxon>Magnoliopsida</taxon>
        <taxon>eudicotyledons</taxon>
        <taxon>Gunneridae</taxon>
        <taxon>Pentapetalae</taxon>
        <taxon>rosids</taxon>
        <taxon>malvids</taxon>
        <taxon>Myrtales</taxon>
        <taxon>Lythraceae</taxon>
        <taxon>Punica</taxon>
    </lineage>
</organism>
<reference evidence="8" key="3">
    <citation type="journal article" date="2020" name="Plant Biotechnol. J.">
        <title>The pomegranate (Punica granatum L.) draft genome dissects genetic divergence between soft- and hard-seeded cultivars.</title>
        <authorList>
            <person name="Luo X."/>
            <person name="Li H."/>
            <person name="Wu Z."/>
            <person name="Yao W."/>
            <person name="Zhao P."/>
            <person name="Cao D."/>
            <person name="Yu H."/>
            <person name="Li K."/>
            <person name="Poudel K."/>
            <person name="Zhao D."/>
            <person name="Zhang F."/>
            <person name="Xia X."/>
            <person name="Chen L."/>
            <person name="Wang Q."/>
            <person name="Jing D."/>
            <person name="Cao S."/>
        </authorList>
    </citation>
    <scope>NUCLEOTIDE SEQUENCE [LARGE SCALE GENOMIC DNA]</scope>
</reference>
<dbReference type="AlphaFoldDB" id="A0A218WQ77"/>
<dbReference type="EMBL" id="MTKT01003433">
    <property type="protein sequence ID" value="OWM74783.1"/>
    <property type="molecule type" value="Genomic_DNA"/>
</dbReference>
<dbReference type="SUPFAM" id="SSF53756">
    <property type="entry name" value="UDP-Glycosyltransferase/glycogen phosphorylase"/>
    <property type="match status" value="1"/>
</dbReference>
<evidence type="ECO:0000256" key="5">
    <source>
        <dbReference type="RuleBase" id="RU362057"/>
    </source>
</evidence>
<dbReference type="FunFam" id="3.40.50.2000:FF:000056">
    <property type="entry name" value="Glycosyltransferase"/>
    <property type="match status" value="1"/>
</dbReference>
<dbReference type="Pfam" id="PF00201">
    <property type="entry name" value="UDPGT"/>
    <property type="match status" value="1"/>
</dbReference>
<reference evidence="9" key="4">
    <citation type="submission" date="2025-04" db="UniProtKB">
        <authorList>
            <consortium name="RefSeq"/>
        </authorList>
    </citation>
    <scope>IDENTIFICATION</scope>
    <source>
        <tissue evidence="9">Leaf</tissue>
    </source>
</reference>
<dbReference type="InterPro" id="IPR035595">
    <property type="entry name" value="UDP_glycos_trans_CS"/>
</dbReference>
<gene>
    <name evidence="9" type="primary">LOC116214461</name>
    <name evidence="6" type="ORF">CDL15_Pgr004550</name>
</gene>
<evidence type="ECO:0000256" key="1">
    <source>
        <dbReference type="ARBA" id="ARBA00009995"/>
    </source>
</evidence>
<dbReference type="GO" id="GO:0035251">
    <property type="term" value="F:UDP-glucosyltransferase activity"/>
    <property type="evidence" value="ECO:0007669"/>
    <property type="project" value="InterPro"/>
</dbReference>
<keyword evidence="2 4" id="KW-0328">Glycosyltransferase</keyword>
<accession>A0A218WQ77</accession>
<evidence type="ECO:0000313" key="7">
    <source>
        <dbReference type="Proteomes" id="UP000197138"/>
    </source>
</evidence>
<dbReference type="Proteomes" id="UP000515151">
    <property type="component" value="Chromosome 7"/>
</dbReference>
<name>A0A218WQ77_PUNGR</name>
<sequence length="476" mass="52306">MSNCARGDMSGGPHIALFPNAGMGNRMPYLRLATILLGRRCRITLITPRPTITTAEAAAISSFLSTYPEVNQLELHLLPDNNGPDPAITDPHFFQFARISRSTHLIRPMLSSASPPLSAVISDLFAASQIAPILTDLHLPLYILFTTSVKFLPLIALLPKLLSDPSRLNPSSSDVNFPCLPPLPVQSIPPPLFNPGHVFTQMLATAFPAFQRAKAILMNTFEEFEKSTLTALNHDRIIEDLPPLLPIGPLRPYHKSRELTPKGDYKTWLESQPVDSVVYVCFGSKAPIGVAQIQELGKGLVGSGFRFLWALKTKISLDDEYNDKDQETKSEDVRELLGDSVWHENGRRGMVMSSWVDQDEVLANSSIGGFVSHCGWNSVTEAMWAGVPVLAWPHNGDQRVNAQVVEESGLGVWVKEWGMGSGNGLVNGEEIGEKIGEFMRDENLRERARKIGEEARKAVDAGGSSHETITKVLKSL</sequence>
<dbReference type="GeneID" id="116214461"/>
<evidence type="ECO:0000313" key="6">
    <source>
        <dbReference type="EMBL" id="OWM74783.1"/>
    </source>
</evidence>
<dbReference type="OrthoDB" id="5835829at2759"/>
<evidence type="ECO:0000313" key="9">
    <source>
        <dbReference type="RefSeq" id="XP_031405725.1"/>
    </source>
</evidence>
<comment type="similarity">
    <text evidence="1 4">Belongs to the UDP-glycosyltransferase family.</text>
</comment>
<dbReference type="CDD" id="cd03784">
    <property type="entry name" value="GT1_Gtf-like"/>
    <property type="match status" value="1"/>
</dbReference>
<dbReference type="InterPro" id="IPR002213">
    <property type="entry name" value="UDP_glucos_trans"/>
</dbReference>
<evidence type="ECO:0000256" key="2">
    <source>
        <dbReference type="ARBA" id="ARBA00022676"/>
    </source>
</evidence>
<reference evidence="6" key="2">
    <citation type="submission" date="2017-06" db="EMBL/GenBank/DDBJ databases">
        <title>The pomegranate genome and the genomics of punicalagin biosynthesis.</title>
        <authorList>
            <person name="Xu C."/>
        </authorList>
    </citation>
    <scope>NUCLEOTIDE SEQUENCE [LARGE SCALE GENOMIC DNA]</scope>
    <source>
        <tissue evidence="6">Fresh leaf</tissue>
    </source>
</reference>
<dbReference type="Gene3D" id="3.40.50.2000">
    <property type="entry name" value="Glycogen Phosphorylase B"/>
    <property type="match status" value="2"/>
</dbReference>
<dbReference type="InterPro" id="IPR050481">
    <property type="entry name" value="UDP-glycosyltransf_plant"/>
</dbReference>
<keyword evidence="3 4" id="KW-0808">Transferase</keyword>
<dbReference type="RefSeq" id="XP_031405725.1">
    <property type="nucleotide sequence ID" value="XM_031549865.1"/>
</dbReference>
<dbReference type="Proteomes" id="UP000197138">
    <property type="component" value="Unassembled WGS sequence"/>
</dbReference>
<keyword evidence="8" id="KW-1185">Reference proteome</keyword>